<dbReference type="GO" id="GO:0006955">
    <property type="term" value="P:immune response"/>
    <property type="evidence" value="ECO:0007669"/>
    <property type="project" value="InterPro"/>
</dbReference>
<accession>A0A3Q3JLW0</accession>
<dbReference type="InterPro" id="IPR036048">
    <property type="entry name" value="Interleukin_8-like_sf"/>
</dbReference>
<feature type="chain" id="PRO_5018750149" description="Chemokine interleukin-8-like domain-containing protein" evidence="1">
    <location>
        <begin position="21"/>
        <end position="93"/>
    </location>
</feature>
<dbReference type="SUPFAM" id="SSF54117">
    <property type="entry name" value="Interleukin 8-like chemokines"/>
    <property type="match status" value="1"/>
</dbReference>
<name>A0A3Q3JLW0_MONAL</name>
<evidence type="ECO:0000256" key="1">
    <source>
        <dbReference type="SAM" id="SignalP"/>
    </source>
</evidence>
<protein>
    <recommendedName>
        <fullName evidence="4">Chemokine interleukin-8-like domain-containing protein</fullName>
    </recommendedName>
</protein>
<evidence type="ECO:0008006" key="4">
    <source>
        <dbReference type="Google" id="ProtNLM"/>
    </source>
</evidence>
<evidence type="ECO:0000313" key="2">
    <source>
        <dbReference type="Ensembl" id="ENSMALP00000020679.1"/>
    </source>
</evidence>
<evidence type="ECO:0000313" key="3">
    <source>
        <dbReference type="Proteomes" id="UP000261600"/>
    </source>
</evidence>
<feature type="signal peptide" evidence="1">
    <location>
        <begin position="1"/>
        <end position="20"/>
    </location>
</feature>
<keyword evidence="3" id="KW-1185">Reference proteome</keyword>
<dbReference type="Proteomes" id="UP000261600">
    <property type="component" value="Unplaced"/>
</dbReference>
<sequence>MASFIKVFLLLAVMVCISKAQLNESENQCLCQRVRANLIGKSPVKDIQIYPATIFCDRVEIVKKTMLFIDLITCRGRVVGGPRAGWECTDPQP</sequence>
<keyword evidence="1" id="KW-0732">Signal</keyword>
<dbReference type="GO" id="GO:0005576">
    <property type="term" value="C:extracellular region"/>
    <property type="evidence" value="ECO:0007669"/>
    <property type="project" value="InterPro"/>
</dbReference>
<reference evidence="2" key="1">
    <citation type="submission" date="2025-08" db="UniProtKB">
        <authorList>
            <consortium name="Ensembl"/>
        </authorList>
    </citation>
    <scope>IDENTIFICATION</scope>
</reference>
<dbReference type="GO" id="GO:0008009">
    <property type="term" value="F:chemokine activity"/>
    <property type="evidence" value="ECO:0007669"/>
    <property type="project" value="InterPro"/>
</dbReference>
<dbReference type="Ensembl" id="ENSMALT00000021082.1">
    <property type="protein sequence ID" value="ENSMALP00000020679.1"/>
    <property type="gene ID" value="ENSMALG00000014463.1"/>
</dbReference>
<reference evidence="2" key="2">
    <citation type="submission" date="2025-09" db="UniProtKB">
        <authorList>
            <consortium name="Ensembl"/>
        </authorList>
    </citation>
    <scope>IDENTIFICATION</scope>
</reference>
<proteinExistence type="predicted"/>
<dbReference type="AlphaFoldDB" id="A0A3Q3JLW0"/>
<dbReference type="Gene3D" id="2.40.50.40">
    <property type="match status" value="1"/>
</dbReference>
<organism evidence="2 3">
    <name type="scientific">Monopterus albus</name>
    <name type="common">Swamp eel</name>
    <dbReference type="NCBI Taxonomy" id="43700"/>
    <lineage>
        <taxon>Eukaryota</taxon>
        <taxon>Metazoa</taxon>
        <taxon>Chordata</taxon>
        <taxon>Craniata</taxon>
        <taxon>Vertebrata</taxon>
        <taxon>Euteleostomi</taxon>
        <taxon>Actinopterygii</taxon>
        <taxon>Neopterygii</taxon>
        <taxon>Teleostei</taxon>
        <taxon>Neoteleostei</taxon>
        <taxon>Acanthomorphata</taxon>
        <taxon>Anabantaria</taxon>
        <taxon>Synbranchiformes</taxon>
        <taxon>Synbranchidae</taxon>
        <taxon>Monopterus</taxon>
    </lineage>
</organism>